<evidence type="ECO:0000313" key="2">
    <source>
        <dbReference type="Proteomes" id="UP000048926"/>
    </source>
</evidence>
<gene>
    <name evidence="1" type="ORF">LAL4801_05735</name>
</gene>
<accession>A0A0M6YCP1</accession>
<proteinExistence type="predicted"/>
<evidence type="ECO:0000313" key="1">
    <source>
        <dbReference type="EMBL" id="CTQ47273.1"/>
    </source>
</evidence>
<keyword evidence="2" id="KW-1185">Reference proteome</keyword>
<dbReference type="EMBL" id="CXST01000006">
    <property type="protein sequence ID" value="CTQ47273.1"/>
    <property type="molecule type" value="Genomic_DNA"/>
</dbReference>
<sequence length="153" mass="17210">MKSQYLKLVHSIDHPDRSTADRKTAAPQIGGYTVETYDDTSGFVEGEPCELRAYFDTEINFGLFEFRQGEHVAVFEVVGRISPEIEFLNFRIEIPDASVVRGLRPVEGGGVFRKSNGPSFEFDFDLTKADPIFQIDDVDVLVSEPETGHGFRM</sequence>
<name>A0A0M6YCP1_9HYPH</name>
<dbReference type="Proteomes" id="UP000048926">
    <property type="component" value="Unassembled WGS sequence"/>
</dbReference>
<dbReference type="RefSeq" id="WP_145903941.1">
    <property type="nucleotide sequence ID" value="NZ_CXST01000006.1"/>
</dbReference>
<dbReference type="AlphaFoldDB" id="A0A0M6YCP1"/>
<organism evidence="1 2">
    <name type="scientific">Roseibium aggregatum</name>
    <dbReference type="NCBI Taxonomy" id="187304"/>
    <lineage>
        <taxon>Bacteria</taxon>
        <taxon>Pseudomonadati</taxon>
        <taxon>Pseudomonadota</taxon>
        <taxon>Alphaproteobacteria</taxon>
        <taxon>Hyphomicrobiales</taxon>
        <taxon>Stappiaceae</taxon>
        <taxon>Roseibium</taxon>
    </lineage>
</organism>
<protein>
    <submittedName>
        <fullName evidence="1">Uncharacterized protein</fullName>
    </submittedName>
</protein>
<reference evidence="2" key="1">
    <citation type="submission" date="2015-07" db="EMBL/GenBank/DDBJ databases">
        <authorList>
            <person name="Rodrigo-Torres Lidia"/>
            <person name="Arahal R.David."/>
        </authorList>
    </citation>
    <scope>NUCLEOTIDE SEQUENCE [LARGE SCALE GENOMIC DNA]</scope>
    <source>
        <strain evidence="2">CECT 4801</strain>
    </source>
</reference>